<evidence type="ECO:0000313" key="1">
    <source>
        <dbReference type="EMBL" id="GAA0182189.1"/>
    </source>
</evidence>
<gene>
    <name evidence="1" type="ORF">LIER_30334</name>
</gene>
<dbReference type="PANTHER" id="PTHR10492">
    <property type="match status" value="1"/>
</dbReference>
<dbReference type="InterPro" id="IPR027417">
    <property type="entry name" value="P-loop_NTPase"/>
</dbReference>
<organism evidence="1 2">
    <name type="scientific">Lithospermum erythrorhizon</name>
    <name type="common">Purple gromwell</name>
    <name type="synonym">Lithospermum officinale var. erythrorhizon</name>
    <dbReference type="NCBI Taxonomy" id="34254"/>
    <lineage>
        <taxon>Eukaryota</taxon>
        <taxon>Viridiplantae</taxon>
        <taxon>Streptophyta</taxon>
        <taxon>Embryophyta</taxon>
        <taxon>Tracheophyta</taxon>
        <taxon>Spermatophyta</taxon>
        <taxon>Magnoliopsida</taxon>
        <taxon>eudicotyledons</taxon>
        <taxon>Gunneridae</taxon>
        <taxon>Pentapetalae</taxon>
        <taxon>asterids</taxon>
        <taxon>lamiids</taxon>
        <taxon>Boraginales</taxon>
        <taxon>Boraginaceae</taxon>
        <taxon>Boraginoideae</taxon>
        <taxon>Lithospermeae</taxon>
        <taxon>Lithospermum</taxon>
    </lineage>
</organism>
<comment type="caution">
    <text evidence="1">The sequence shown here is derived from an EMBL/GenBank/DDBJ whole genome shotgun (WGS) entry which is preliminary data.</text>
</comment>
<name>A0AAV3RMT2_LITER</name>
<dbReference type="EMBL" id="BAABME010010809">
    <property type="protein sequence ID" value="GAA0182189.1"/>
    <property type="molecule type" value="Genomic_DNA"/>
</dbReference>
<proteinExistence type="predicted"/>
<dbReference type="Proteomes" id="UP001454036">
    <property type="component" value="Unassembled WGS sequence"/>
</dbReference>
<dbReference type="SUPFAM" id="SSF52540">
    <property type="entry name" value="P-loop containing nucleoside triphosphate hydrolases"/>
    <property type="match status" value="1"/>
</dbReference>
<accession>A0AAV3RMT2</accession>
<evidence type="ECO:0000313" key="2">
    <source>
        <dbReference type="Proteomes" id="UP001454036"/>
    </source>
</evidence>
<dbReference type="PANTHER" id="PTHR10492:SF92">
    <property type="entry name" value="ATP-DEPENDENT DNA HELICASE"/>
    <property type="match status" value="1"/>
</dbReference>
<reference evidence="1 2" key="1">
    <citation type="submission" date="2024-01" db="EMBL/GenBank/DDBJ databases">
        <title>The complete chloroplast genome sequence of Lithospermum erythrorhizon: insights into the phylogenetic relationship among Boraginaceae species and the maternal lineages of purple gromwells.</title>
        <authorList>
            <person name="Okada T."/>
            <person name="Watanabe K."/>
        </authorList>
    </citation>
    <scope>NUCLEOTIDE SEQUENCE [LARGE SCALE GENOMIC DNA]</scope>
</reference>
<protein>
    <recommendedName>
        <fullName evidence="3">ATP-dependent DNA helicase</fullName>
    </recommendedName>
</protein>
<sequence>MERAILCPKNESVDDINSRLIQRLTGKEVIYISDDRAKNLMDQGDYIDYLTSLEPRGLPPHKLLLKINSPDSLEPNLSDNKYSIPFVRRQIPLKLCFAMTINKSQAQTLDFVGIYLRQPVFTHGQLYVAMSRVKTGKNIRVLIIPPTCNDLGTKYTTNVVYKEVLSKTRLN</sequence>
<evidence type="ECO:0008006" key="3">
    <source>
        <dbReference type="Google" id="ProtNLM"/>
    </source>
</evidence>
<dbReference type="AlphaFoldDB" id="A0AAV3RMT2"/>
<dbReference type="CDD" id="cd18809">
    <property type="entry name" value="SF1_C_RecD"/>
    <property type="match status" value="1"/>
</dbReference>
<keyword evidence="2" id="KW-1185">Reference proteome</keyword>